<dbReference type="PANTHER" id="PTHR15749">
    <property type="entry name" value="FANCONI-ASSOCIATED NUCLEASE 1"/>
    <property type="match status" value="1"/>
</dbReference>
<dbReference type="EC" id="3.1.4.1" evidence="5"/>
<evidence type="ECO:0000256" key="6">
    <source>
        <dbReference type="ARBA" id="ARBA00022722"/>
    </source>
</evidence>
<evidence type="ECO:0000256" key="7">
    <source>
        <dbReference type="ARBA" id="ARBA00022723"/>
    </source>
</evidence>
<name>A0AAC9TZ06_9GAMM</name>
<dbReference type="InterPro" id="IPR014883">
    <property type="entry name" value="VRR_NUC"/>
</dbReference>
<dbReference type="Gene3D" id="3.40.1350.10">
    <property type="match status" value="1"/>
</dbReference>
<dbReference type="PANTHER" id="PTHR15749:SF4">
    <property type="entry name" value="FANCONI-ASSOCIATED NUCLEASE 1"/>
    <property type="match status" value="1"/>
</dbReference>
<dbReference type="GO" id="GO:0004528">
    <property type="term" value="F:phosphodiesterase I activity"/>
    <property type="evidence" value="ECO:0007669"/>
    <property type="project" value="UniProtKB-EC"/>
</dbReference>
<dbReference type="GO" id="GO:0003676">
    <property type="term" value="F:nucleic acid binding"/>
    <property type="evidence" value="ECO:0007669"/>
    <property type="project" value="InterPro"/>
</dbReference>
<organism evidence="13 14">
    <name type="scientific">Shewanella marisflavi</name>
    <dbReference type="NCBI Taxonomy" id="260364"/>
    <lineage>
        <taxon>Bacteria</taxon>
        <taxon>Pseudomonadati</taxon>
        <taxon>Pseudomonadota</taxon>
        <taxon>Gammaproteobacteria</taxon>
        <taxon>Alteromonadales</taxon>
        <taxon>Shewanellaceae</taxon>
        <taxon>Shewanella</taxon>
    </lineage>
</organism>
<comment type="similarity">
    <text evidence="4">Belongs to the FAN1 family.</text>
</comment>
<dbReference type="SMART" id="SM00990">
    <property type="entry name" value="VRR_NUC"/>
    <property type="match status" value="1"/>
</dbReference>
<gene>
    <name evidence="13" type="ORF">CFF01_09870</name>
</gene>
<feature type="domain" description="VRR-NUC" evidence="12">
    <location>
        <begin position="651"/>
        <end position="761"/>
    </location>
</feature>
<proteinExistence type="inferred from homology"/>
<comment type="cofactor">
    <cofactor evidence="3">
        <name>Mg(2+)</name>
        <dbReference type="ChEBI" id="CHEBI:18420"/>
    </cofactor>
</comment>
<evidence type="ECO:0000256" key="5">
    <source>
        <dbReference type="ARBA" id="ARBA00012029"/>
    </source>
</evidence>
<reference evidence="13 14" key="1">
    <citation type="submission" date="2017-06" db="EMBL/GenBank/DDBJ databases">
        <title>Complete genome sequence of Shewanella marisflavi EP1 associated with anaerobic 2,4-dinitrotoluene reduction and salt tolerance.</title>
        <authorList>
            <person name="Huang J."/>
        </authorList>
    </citation>
    <scope>NUCLEOTIDE SEQUENCE [LARGE SCALE GENOMIC DNA]</scope>
    <source>
        <strain evidence="13 14">EP1</strain>
    </source>
</reference>
<evidence type="ECO:0000256" key="10">
    <source>
        <dbReference type="ARBA" id="ARBA00023211"/>
    </source>
</evidence>
<feature type="region of interest" description="Disordered" evidence="11">
    <location>
        <begin position="155"/>
        <end position="186"/>
    </location>
</feature>
<sequence>MVSEAKAMLIKAQQSAEPGDQTGQVNALGPYYYLENFKAMLVGVEQRYGDLLDKVESDFIQTFNLLHRDAQCLLVRLITRKGPWFCRPQLNYLEINDTEGAIQALLEAGFIHYGQPELSWLLQQTTKTELVRHLAEVGQEHQSDPVAQPHLVAQPDSVAHPDSGAKPENVIASEPGSGQAQTQVHTQAHAQAQAQASIISHPQDGVARLSVKQLKRLKKSELVSLIMSLACADTSVANSGSTQNQQHGEQSASDEFIATLLQRLAPGEHWFRFTDKAPYRRFELLYFERLSQNLSQFILADLGIHQFDAYLVNCASRSFITREEIEAFYHLNDLYQQFDELSLDVKQTGLSVKKIDAFCVGLTAFVCLTHQRLVRLHQGLMLQIARQYERLHEFETALNLYEVCDRPPSRERRVRCLQKLAKDRQALELVGEMIDSPLEESERLVARRMQKALHRNLKLPAPDRWQGQFETLHLATERTSHRVEQSAAMKLAVVNDKKAVNSVRGEITETVFCFEVENRLFCSLFGLAFWDIIFSDVKGAFANPYQSRPSDMYYSSFYPQRRAAIEARLKELNAGNTESITRHFHQKFGLTNDWVHWPLFMPYEFINQGRSTVVKNPGDAQDASQVEQGIGYLAGQLVDSFVLDGKVSSVPEGGSLALPLGDDALPLLLNLALQAFSGPMLAKLFRQMLFDLRYYRAGFPDLIRFHLKTDLDSATTKIGAMVSAELIEVKGPGDSLRDNQLIWLDWFNRHGIKASVCYLSWEG</sequence>
<evidence type="ECO:0000256" key="3">
    <source>
        <dbReference type="ARBA" id="ARBA00001946"/>
    </source>
</evidence>
<dbReference type="AlphaFoldDB" id="A0AAC9TZ06"/>
<evidence type="ECO:0000313" key="14">
    <source>
        <dbReference type="Proteomes" id="UP000198233"/>
    </source>
</evidence>
<evidence type="ECO:0000256" key="2">
    <source>
        <dbReference type="ARBA" id="ARBA00001936"/>
    </source>
</evidence>
<keyword evidence="6" id="KW-0540">Nuclease</keyword>
<accession>A0AAC9TZ06</accession>
<dbReference type="Pfam" id="PF08774">
    <property type="entry name" value="VRR_NUC"/>
    <property type="match status" value="1"/>
</dbReference>
<dbReference type="GO" id="GO:0046872">
    <property type="term" value="F:metal ion binding"/>
    <property type="evidence" value="ECO:0007669"/>
    <property type="project" value="UniProtKB-KW"/>
</dbReference>
<evidence type="ECO:0000259" key="12">
    <source>
        <dbReference type="SMART" id="SM00990"/>
    </source>
</evidence>
<evidence type="ECO:0000256" key="8">
    <source>
        <dbReference type="ARBA" id="ARBA00022801"/>
    </source>
</evidence>
<comment type="cofactor">
    <cofactor evidence="2">
        <name>Mn(2+)</name>
        <dbReference type="ChEBI" id="CHEBI:29035"/>
    </cofactor>
</comment>
<keyword evidence="9" id="KW-0460">Magnesium</keyword>
<dbReference type="EMBL" id="CP022272">
    <property type="protein sequence ID" value="ASJ96860.1"/>
    <property type="molecule type" value="Genomic_DNA"/>
</dbReference>
<evidence type="ECO:0000256" key="11">
    <source>
        <dbReference type="SAM" id="MobiDB-lite"/>
    </source>
</evidence>
<keyword evidence="7" id="KW-0479">Metal-binding</keyword>
<dbReference type="KEGG" id="smav:CFF01_09870"/>
<dbReference type="Pfam" id="PF21315">
    <property type="entry name" value="FAN1_HTH"/>
    <property type="match status" value="1"/>
</dbReference>
<evidence type="ECO:0000313" key="13">
    <source>
        <dbReference type="EMBL" id="ASJ96860.1"/>
    </source>
</evidence>
<evidence type="ECO:0000256" key="4">
    <source>
        <dbReference type="ARBA" id="ARBA00005533"/>
    </source>
</evidence>
<dbReference type="InterPro" id="IPR033315">
    <property type="entry name" value="Fan1-like"/>
</dbReference>
<dbReference type="GO" id="GO:0036297">
    <property type="term" value="P:interstrand cross-link repair"/>
    <property type="evidence" value="ECO:0007669"/>
    <property type="project" value="InterPro"/>
</dbReference>
<keyword evidence="8" id="KW-0378">Hydrolase</keyword>
<comment type="catalytic activity">
    <reaction evidence="1">
        <text>Hydrolytically removes 5'-nucleotides successively from the 3'-hydroxy termini of 3'-hydroxy-terminated oligonucleotides.</text>
        <dbReference type="EC" id="3.1.4.1"/>
    </reaction>
</comment>
<evidence type="ECO:0000256" key="9">
    <source>
        <dbReference type="ARBA" id="ARBA00022842"/>
    </source>
</evidence>
<dbReference type="Proteomes" id="UP000198233">
    <property type="component" value="Chromosome"/>
</dbReference>
<dbReference type="InterPro" id="IPR049125">
    <property type="entry name" value="FAN1-like_WH"/>
</dbReference>
<keyword evidence="10" id="KW-0464">Manganese</keyword>
<dbReference type="InterPro" id="IPR011856">
    <property type="entry name" value="tRNA_endonuc-like_dom_sf"/>
</dbReference>
<evidence type="ECO:0000256" key="1">
    <source>
        <dbReference type="ARBA" id="ARBA00000983"/>
    </source>
</evidence>
<protein>
    <recommendedName>
        <fullName evidence="5">phosphodiesterase I</fullName>
        <ecNumber evidence="5">3.1.4.1</ecNumber>
    </recommendedName>
</protein>